<dbReference type="InterPro" id="IPR002023">
    <property type="entry name" value="NuoE-like"/>
</dbReference>
<comment type="cofactor">
    <cofactor evidence="14">
        <name>[2Fe-2S] cluster</name>
        <dbReference type="ChEBI" id="CHEBI:190135"/>
    </cofactor>
    <text evidence="14">Binds 1 [2Fe-2S] cluster.</text>
</comment>
<dbReference type="Pfam" id="PF01257">
    <property type="entry name" value="2Fe-2S_thioredx"/>
    <property type="match status" value="1"/>
</dbReference>
<keyword evidence="3 14" id="KW-0001">2Fe-2S</keyword>
<keyword evidence="4" id="KW-0874">Quinone</keyword>
<evidence type="ECO:0000256" key="8">
    <source>
        <dbReference type="ARBA" id="ARBA00023027"/>
    </source>
</evidence>
<dbReference type="SUPFAM" id="SSF52833">
    <property type="entry name" value="Thioredoxin-like"/>
    <property type="match status" value="1"/>
</dbReference>
<gene>
    <name evidence="15" type="primary">nuoE</name>
    <name evidence="15" type="ORF">BUCINSTRO3249_0107</name>
</gene>
<dbReference type="PROSITE" id="PS01099">
    <property type="entry name" value="COMPLEX1_24K"/>
    <property type="match status" value="1"/>
</dbReference>
<reference evidence="16" key="1">
    <citation type="submission" date="2018-09" db="EMBL/GenBank/DDBJ databases">
        <authorList>
            <person name="Manzano-Marin A."/>
            <person name="Manzano-Marin A."/>
        </authorList>
    </citation>
    <scope>NUCLEOTIDE SEQUENCE [LARGE SCALE GENOMIC DNA]</scope>
    <source>
        <strain evidence="16">BuCistrobi</strain>
    </source>
</reference>
<proteinExistence type="inferred from homology"/>
<dbReference type="GO" id="GO:0046872">
    <property type="term" value="F:metal ion binding"/>
    <property type="evidence" value="ECO:0007669"/>
    <property type="project" value="UniProtKB-KW"/>
</dbReference>
<feature type="binding site" evidence="14">
    <location>
        <position position="127"/>
    </location>
    <ligand>
        <name>[2Fe-2S] cluster</name>
        <dbReference type="ChEBI" id="CHEBI:190135"/>
    </ligand>
</feature>
<comment type="subunit">
    <text evidence="9">Composed of 13 different subunits. Subunits NuoCD, E, F, and G constitute the peripheral sector of the complex.</text>
</comment>
<evidence type="ECO:0000256" key="9">
    <source>
        <dbReference type="ARBA" id="ARBA00026021"/>
    </source>
</evidence>
<protein>
    <recommendedName>
        <fullName evidence="2">NADH-quinone oxidoreductase subunit E</fullName>
    </recommendedName>
    <alternativeName>
        <fullName evidence="10">NADH dehydrogenase I subunit E</fullName>
    </alternativeName>
    <alternativeName>
        <fullName evidence="11">NDH-1 subunit E</fullName>
    </alternativeName>
</protein>
<dbReference type="STRING" id="1921549.GCA_900128825_00107"/>
<dbReference type="InterPro" id="IPR042128">
    <property type="entry name" value="NuoE_dom"/>
</dbReference>
<dbReference type="InterPro" id="IPR041921">
    <property type="entry name" value="NuoE_N"/>
</dbReference>
<keyword evidence="6 14" id="KW-0408">Iron</keyword>
<feature type="binding site" evidence="14">
    <location>
        <position position="87"/>
    </location>
    <ligand>
        <name>[2Fe-2S] cluster</name>
        <dbReference type="ChEBI" id="CHEBI:190135"/>
    </ligand>
</feature>
<dbReference type="OrthoDB" id="9807941at2"/>
<dbReference type="Proteomes" id="UP000271849">
    <property type="component" value="Chromosome"/>
</dbReference>
<evidence type="ECO:0000256" key="5">
    <source>
        <dbReference type="ARBA" id="ARBA00022723"/>
    </source>
</evidence>
<evidence type="ECO:0000256" key="4">
    <source>
        <dbReference type="ARBA" id="ARBA00022719"/>
    </source>
</evidence>
<evidence type="ECO:0000313" key="15">
    <source>
        <dbReference type="EMBL" id="VAX76375.1"/>
    </source>
</evidence>
<keyword evidence="8" id="KW-0520">NAD</keyword>
<dbReference type="AlphaFoldDB" id="A0A3B1E083"/>
<evidence type="ECO:0000256" key="10">
    <source>
        <dbReference type="ARBA" id="ARBA00031580"/>
    </source>
</evidence>
<feature type="binding site" evidence="14">
    <location>
        <position position="82"/>
    </location>
    <ligand>
        <name>[2Fe-2S] cluster</name>
        <dbReference type="ChEBI" id="CHEBI:190135"/>
    </ligand>
</feature>
<keyword evidence="15" id="KW-0560">Oxidoreductase</keyword>
<dbReference type="PIRSF" id="PIRSF000216">
    <property type="entry name" value="NADH_DH_24kDa"/>
    <property type="match status" value="1"/>
</dbReference>
<dbReference type="PANTHER" id="PTHR10371">
    <property type="entry name" value="NADH DEHYDROGENASE UBIQUINONE FLAVOPROTEIN 2, MITOCHONDRIAL"/>
    <property type="match status" value="1"/>
</dbReference>
<name>A0A3B1E083_9GAMM</name>
<dbReference type="FunFam" id="3.40.30.10:FF:000015">
    <property type="entry name" value="NADH-quinone oxidoreductase subunit E"/>
    <property type="match status" value="1"/>
</dbReference>
<comment type="catalytic activity">
    <reaction evidence="13">
        <text>a quinone + NADH + 5 H(+)(in) = a quinol + NAD(+) + 4 H(+)(out)</text>
        <dbReference type="Rhea" id="RHEA:57888"/>
        <dbReference type="ChEBI" id="CHEBI:15378"/>
        <dbReference type="ChEBI" id="CHEBI:24646"/>
        <dbReference type="ChEBI" id="CHEBI:57540"/>
        <dbReference type="ChEBI" id="CHEBI:57945"/>
        <dbReference type="ChEBI" id="CHEBI:132124"/>
    </reaction>
</comment>
<organism evidence="15 16">
    <name type="scientific">Buchnera aphidicola</name>
    <name type="common">Cinara strobi</name>
    <dbReference type="NCBI Taxonomy" id="1921549"/>
    <lineage>
        <taxon>Bacteria</taxon>
        <taxon>Pseudomonadati</taxon>
        <taxon>Pseudomonadota</taxon>
        <taxon>Gammaproteobacteria</taxon>
        <taxon>Enterobacterales</taxon>
        <taxon>Erwiniaceae</taxon>
        <taxon>Buchnera</taxon>
    </lineage>
</organism>
<keyword evidence="7 14" id="KW-0411">Iron-sulfur</keyword>
<comment type="cofactor">
    <cofactor evidence="12">
        <name>[2Fe-2S] cluster</name>
        <dbReference type="ChEBI" id="CHEBI:190135"/>
    </cofactor>
</comment>
<evidence type="ECO:0000313" key="16">
    <source>
        <dbReference type="Proteomes" id="UP000271849"/>
    </source>
</evidence>
<comment type="similarity">
    <text evidence="1">Belongs to the complex I 24 kDa subunit family.</text>
</comment>
<evidence type="ECO:0000256" key="7">
    <source>
        <dbReference type="ARBA" id="ARBA00023014"/>
    </source>
</evidence>
<dbReference type="GO" id="GO:0051537">
    <property type="term" value="F:2 iron, 2 sulfur cluster binding"/>
    <property type="evidence" value="ECO:0007669"/>
    <property type="project" value="UniProtKB-KW"/>
</dbReference>
<evidence type="ECO:0000256" key="1">
    <source>
        <dbReference type="ARBA" id="ARBA00010643"/>
    </source>
</evidence>
<dbReference type="GO" id="GO:0003954">
    <property type="term" value="F:NADH dehydrogenase activity"/>
    <property type="evidence" value="ECO:0007669"/>
    <property type="project" value="TreeGrafter"/>
</dbReference>
<keyword evidence="5 14" id="KW-0479">Metal-binding</keyword>
<accession>A0A3B1E083</accession>
<evidence type="ECO:0000256" key="11">
    <source>
        <dbReference type="ARBA" id="ARBA00032788"/>
    </source>
</evidence>
<dbReference type="Gene3D" id="3.40.30.10">
    <property type="entry name" value="Glutaredoxin"/>
    <property type="match status" value="1"/>
</dbReference>
<dbReference type="NCBIfam" id="NF005722">
    <property type="entry name" value="PRK07539.1-2"/>
    <property type="match status" value="1"/>
</dbReference>
<dbReference type="PANTHER" id="PTHR10371:SF3">
    <property type="entry name" value="NADH DEHYDROGENASE [UBIQUINONE] FLAVOPROTEIN 2, MITOCHONDRIAL"/>
    <property type="match status" value="1"/>
</dbReference>
<dbReference type="RefSeq" id="WP_158348996.1">
    <property type="nucleotide sequence ID" value="NZ_LR025085.1"/>
</dbReference>
<evidence type="ECO:0000256" key="6">
    <source>
        <dbReference type="ARBA" id="ARBA00023004"/>
    </source>
</evidence>
<evidence type="ECO:0000256" key="14">
    <source>
        <dbReference type="PIRSR" id="PIRSR000216-1"/>
    </source>
</evidence>
<dbReference type="CDD" id="cd03064">
    <property type="entry name" value="TRX_Fd_NuoE"/>
    <property type="match status" value="1"/>
</dbReference>
<evidence type="ECO:0000256" key="2">
    <source>
        <dbReference type="ARBA" id="ARBA00019898"/>
    </source>
</evidence>
<feature type="binding site" evidence="14">
    <location>
        <position position="123"/>
    </location>
    <ligand>
        <name>[2Fe-2S] cluster</name>
        <dbReference type="ChEBI" id="CHEBI:190135"/>
    </ligand>
</feature>
<dbReference type="Gene3D" id="1.10.10.1590">
    <property type="entry name" value="NADH-quinone oxidoreductase subunit E"/>
    <property type="match status" value="1"/>
</dbReference>
<sequence>MFHLSQSEISEILLKKKCYINSRAACIEALKIVQKNRGWVCRDAIISISKLLSISACEVEGVATFYCHIFRKPVGQYVIRYCDSMVCFINGCNDIKNQLMSILDINLGETTKDFTFTLLPTCCLGACDKGPVILINKKLYTHLNSEIIIDILDNINEKIKKKF</sequence>
<dbReference type="GO" id="GO:0048038">
    <property type="term" value="F:quinone binding"/>
    <property type="evidence" value="ECO:0007669"/>
    <property type="project" value="UniProtKB-KW"/>
</dbReference>
<evidence type="ECO:0000256" key="12">
    <source>
        <dbReference type="ARBA" id="ARBA00034078"/>
    </source>
</evidence>
<evidence type="ECO:0000256" key="3">
    <source>
        <dbReference type="ARBA" id="ARBA00022714"/>
    </source>
</evidence>
<evidence type="ECO:0000256" key="13">
    <source>
        <dbReference type="ARBA" id="ARBA00047712"/>
    </source>
</evidence>
<dbReference type="InterPro" id="IPR036249">
    <property type="entry name" value="Thioredoxin-like_sf"/>
</dbReference>
<dbReference type="EMBL" id="LR025085">
    <property type="protein sequence ID" value="VAX76375.1"/>
    <property type="molecule type" value="Genomic_DNA"/>
</dbReference>